<comment type="similarity">
    <text evidence="1">Belongs to the dUTPase family.</text>
</comment>
<dbReference type="GO" id="GO:0004170">
    <property type="term" value="F:dUTP diphosphatase activity"/>
    <property type="evidence" value="ECO:0007669"/>
    <property type="project" value="UniProtKB-EC"/>
</dbReference>
<reference evidence="7 8" key="1">
    <citation type="journal article" date="2012" name="J. Bacteriol.">
        <title>Draft Genome Sequence of the Purple Photosynthetic Bacterium Phaeospirillum molischianum DSM120, a Particularly Versatile Bacterium.</title>
        <authorList>
            <person name="Duquesne K."/>
            <person name="Prima V."/>
            <person name="Ji B."/>
            <person name="Rouy Z."/>
            <person name="Medigue C."/>
            <person name="Talla E."/>
            <person name="Sturgis J.N."/>
        </authorList>
    </citation>
    <scope>NUCLEOTIDE SEQUENCE [LARGE SCALE GENOMIC DNA]</scope>
    <source>
        <strain evidence="8">DSM120</strain>
    </source>
</reference>
<dbReference type="AlphaFoldDB" id="H8FYC1"/>
<protein>
    <recommendedName>
        <fullName evidence="2">dUTP diphosphatase</fullName>
        <ecNumber evidence="2">3.6.1.23</ecNumber>
    </recommendedName>
</protein>
<dbReference type="EMBL" id="CAHP01000060">
    <property type="protein sequence ID" value="CCG43359.1"/>
    <property type="molecule type" value="Genomic_DNA"/>
</dbReference>
<feature type="domain" description="dUTPase-like" evidence="6">
    <location>
        <begin position="15"/>
        <end position="141"/>
    </location>
</feature>
<keyword evidence="3 7" id="KW-0378">Hydrolase</keyword>
<evidence type="ECO:0000256" key="3">
    <source>
        <dbReference type="ARBA" id="ARBA00022801"/>
    </source>
</evidence>
<dbReference type="InterPro" id="IPR008181">
    <property type="entry name" value="dUTPase"/>
</dbReference>
<sequence length="142" mass="14634">MMFVIPFKKLDPAAVIPSYGSAGAAGMDLSSIEETIVAPGDRRLVKTGIAGAVPSGFYARIAPRSGLALKHGIDVLAGVVDEDYRGEIGVILINTGQTSFVVKAGDRIAQLIVEQIGRPAPIEVDDLPDTVRGAGGFGSTGV</sequence>
<dbReference type="STRING" id="1150626.PHAMO_80150"/>
<comment type="caution">
    <text evidence="7">The sequence shown here is derived from an EMBL/GenBank/DDBJ whole genome shotgun (WGS) entry which is preliminary data.</text>
</comment>
<dbReference type="Proteomes" id="UP000004169">
    <property type="component" value="Unassembled WGS sequence"/>
</dbReference>
<comment type="catalytic activity">
    <reaction evidence="5">
        <text>dUTP + H2O = dUMP + diphosphate + H(+)</text>
        <dbReference type="Rhea" id="RHEA:10248"/>
        <dbReference type="ChEBI" id="CHEBI:15377"/>
        <dbReference type="ChEBI" id="CHEBI:15378"/>
        <dbReference type="ChEBI" id="CHEBI:33019"/>
        <dbReference type="ChEBI" id="CHEBI:61555"/>
        <dbReference type="ChEBI" id="CHEBI:246422"/>
        <dbReference type="EC" id="3.6.1.23"/>
    </reaction>
</comment>
<dbReference type="EC" id="3.6.1.23" evidence="2"/>
<keyword evidence="8" id="KW-1185">Reference proteome</keyword>
<gene>
    <name evidence="7" type="primary">DUT</name>
    <name evidence="7" type="ORF">PHAMO_80150</name>
</gene>
<evidence type="ECO:0000313" key="7">
    <source>
        <dbReference type="EMBL" id="CCG43359.1"/>
    </source>
</evidence>
<dbReference type="SUPFAM" id="SSF51283">
    <property type="entry name" value="dUTPase-like"/>
    <property type="match status" value="1"/>
</dbReference>
<name>H8FYC1_MAGML</name>
<dbReference type="InterPro" id="IPR029054">
    <property type="entry name" value="dUTPase-like"/>
</dbReference>
<dbReference type="NCBIfam" id="NF001862">
    <property type="entry name" value="PRK00601.1"/>
    <property type="match status" value="1"/>
</dbReference>
<evidence type="ECO:0000256" key="1">
    <source>
        <dbReference type="ARBA" id="ARBA00006581"/>
    </source>
</evidence>
<dbReference type="GO" id="GO:0046081">
    <property type="term" value="P:dUTP catabolic process"/>
    <property type="evidence" value="ECO:0007669"/>
    <property type="project" value="InterPro"/>
</dbReference>
<dbReference type="eggNOG" id="COG0756">
    <property type="taxonomic scope" value="Bacteria"/>
</dbReference>
<dbReference type="NCBIfam" id="TIGR00576">
    <property type="entry name" value="dut"/>
    <property type="match status" value="1"/>
</dbReference>
<evidence type="ECO:0000259" key="6">
    <source>
        <dbReference type="Pfam" id="PF00692"/>
    </source>
</evidence>
<evidence type="ECO:0000313" key="8">
    <source>
        <dbReference type="Proteomes" id="UP000004169"/>
    </source>
</evidence>
<organism evidence="7 8">
    <name type="scientific">Magnetospirillum molischianum DSM 120</name>
    <dbReference type="NCBI Taxonomy" id="1150626"/>
    <lineage>
        <taxon>Bacteria</taxon>
        <taxon>Pseudomonadati</taxon>
        <taxon>Pseudomonadota</taxon>
        <taxon>Alphaproteobacteria</taxon>
        <taxon>Rhodospirillales</taxon>
        <taxon>Rhodospirillaceae</taxon>
        <taxon>Magnetospirillum</taxon>
    </lineage>
</organism>
<dbReference type="Pfam" id="PF00692">
    <property type="entry name" value="dUTPase"/>
    <property type="match status" value="1"/>
</dbReference>
<keyword evidence="4" id="KW-0546">Nucleotide metabolism</keyword>
<dbReference type="PANTHER" id="PTHR11241:SF0">
    <property type="entry name" value="DEOXYURIDINE 5'-TRIPHOSPHATE NUCLEOTIDOHYDROLASE"/>
    <property type="match status" value="1"/>
</dbReference>
<dbReference type="InterPro" id="IPR033704">
    <property type="entry name" value="dUTPase_trimeric"/>
</dbReference>
<dbReference type="GO" id="GO:0006226">
    <property type="term" value="P:dUMP biosynthetic process"/>
    <property type="evidence" value="ECO:0007669"/>
    <property type="project" value="InterPro"/>
</dbReference>
<dbReference type="CDD" id="cd07557">
    <property type="entry name" value="trimeric_dUTPase"/>
    <property type="match status" value="1"/>
</dbReference>
<dbReference type="Gene3D" id="2.70.40.10">
    <property type="match status" value="1"/>
</dbReference>
<dbReference type="PANTHER" id="PTHR11241">
    <property type="entry name" value="DEOXYURIDINE 5'-TRIPHOSPHATE NUCLEOTIDOHYDROLASE"/>
    <property type="match status" value="1"/>
</dbReference>
<evidence type="ECO:0000256" key="5">
    <source>
        <dbReference type="ARBA" id="ARBA00047686"/>
    </source>
</evidence>
<evidence type="ECO:0000256" key="2">
    <source>
        <dbReference type="ARBA" id="ARBA00012379"/>
    </source>
</evidence>
<proteinExistence type="inferred from homology"/>
<dbReference type="GO" id="GO:0000287">
    <property type="term" value="F:magnesium ion binding"/>
    <property type="evidence" value="ECO:0007669"/>
    <property type="project" value="InterPro"/>
</dbReference>
<accession>H8FYC1</accession>
<dbReference type="InterPro" id="IPR036157">
    <property type="entry name" value="dUTPase-like_sf"/>
</dbReference>
<evidence type="ECO:0000256" key="4">
    <source>
        <dbReference type="ARBA" id="ARBA00023080"/>
    </source>
</evidence>